<dbReference type="Proteomes" id="UP000308549">
    <property type="component" value="Unassembled WGS sequence"/>
</dbReference>
<dbReference type="Gene3D" id="1.10.10.60">
    <property type="entry name" value="Homeodomain-like"/>
    <property type="match status" value="1"/>
</dbReference>
<accession>A0A4U0TL69</accession>
<comment type="caution">
    <text evidence="3">The sequence shown here is derived from an EMBL/GenBank/DDBJ whole genome shotgun (WGS) entry which is preliminary data.</text>
</comment>
<dbReference type="Pfam" id="PF15963">
    <property type="entry name" value="Myb_DNA-bind_7"/>
    <property type="match status" value="1"/>
</dbReference>
<feature type="region of interest" description="Disordered" evidence="1">
    <location>
        <begin position="1"/>
        <end position="545"/>
    </location>
</feature>
<organism evidence="3 4">
    <name type="scientific">Salinomyces thailandicus</name>
    <dbReference type="NCBI Taxonomy" id="706561"/>
    <lineage>
        <taxon>Eukaryota</taxon>
        <taxon>Fungi</taxon>
        <taxon>Dikarya</taxon>
        <taxon>Ascomycota</taxon>
        <taxon>Pezizomycotina</taxon>
        <taxon>Dothideomycetes</taxon>
        <taxon>Dothideomycetidae</taxon>
        <taxon>Mycosphaerellales</taxon>
        <taxon>Teratosphaeriaceae</taxon>
        <taxon>Salinomyces</taxon>
    </lineage>
</organism>
<evidence type="ECO:0000256" key="1">
    <source>
        <dbReference type="SAM" id="MobiDB-lite"/>
    </source>
</evidence>
<dbReference type="OrthoDB" id="272624at2759"/>
<feature type="compositionally biased region" description="Acidic residues" evidence="1">
    <location>
        <begin position="504"/>
        <end position="531"/>
    </location>
</feature>
<feature type="compositionally biased region" description="Basic and acidic residues" evidence="1">
    <location>
        <begin position="738"/>
        <end position="752"/>
    </location>
</feature>
<feature type="compositionally biased region" description="Basic and acidic residues" evidence="1">
    <location>
        <begin position="83"/>
        <end position="98"/>
    </location>
</feature>
<dbReference type="CDD" id="cd00167">
    <property type="entry name" value="SANT"/>
    <property type="match status" value="1"/>
</dbReference>
<dbReference type="GO" id="GO:0070898">
    <property type="term" value="P:RNA polymerase III preinitiation complex assembly"/>
    <property type="evidence" value="ECO:0007669"/>
    <property type="project" value="TreeGrafter"/>
</dbReference>
<feature type="compositionally biased region" description="Basic residues" evidence="1">
    <location>
        <begin position="305"/>
        <end position="323"/>
    </location>
</feature>
<feature type="compositionally biased region" description="Acidic residues" evidence="1">
    <location>
        <begin position="484"/>
        <end position="495"/>
    </location>
</feature>
<dbReference type="EMBL" id="NAJL01000069">
    <property type="protein sequence ID" value="TKA22624.1"/>
    <property type="molecule type" value="Genomic_DNA"/>
</dbReference>
<dbReference type="GO" id="GO:0001156">
    <property type="term" value="F:TFIIIC-class transcription factor complex binding"/>
    <property type="evidence" value="ECO:0007669"/>
    <property type="project" value="TreeGrafter"/>
</dbReference>
<reference evidence="3 4" key="1">
    <citation type="submission" date="2017-03" db="EMBL/GenBank/DDBJ databases">
        <title>Genomes of endolithic fungi from Antarctica.</title>
        <authorList>
            <person name="Coleine C."/>
            <person name="Masonjones S."/>
            <person name="Stajich J.E."/>
        </authorList>
    </citation>
    <scope>NUCLEOTIDE SEQUENCE [LARGE SCALE GENOMIC DNA]</scope>
    <source>
        <strain evidence="3 4">CCFEE 6315</strain>
    </source>
</reference>
<keyword evidence="4" id="KW-1185">Reference proteome</keyword>
<feature type="compositionally biased region" description="Basic and acidic residues" evidence="1">
    <location>
        <begin position="362"/>
        <end position="430"/>
    </location>
</feature>
<dbReference type="InterPro" id="IPR017884">
    <property type="entry name" value="SANT_dom"/>
</dbReference>
<name>A0A4U0TL69_9PEZI</name>
<gene>
    <name evidence="3" type="ORF">B0A50_07633</name>
</gene>
<feature type="compositionally biased region" description="Polar residues" evidence="1">
    <location>
        <begin position="164"/>
        <end position="176"/>
    </location>
</feature>
<feature type="compositionally biased region" description="Acidic residues" evidence="1">
    <location>
        <begin position="284"/>
        <end position="297"/>
    </location>
</feature>
<feature type="compositionally biased region" description="Polar residues" evidence="1">
    <location>
        <begin position="68"/>
        <end position="82"/>
    </location>
</feature>
<dbReference type="PROSITE" id="PS51293">
    <property type="entry name" value="SANT"/>
    <property type="match status" value="1"/>
</dbReference>
<feature type="region of interest" description="Disordered" evidence="1">
    <location>
        <begin position="737"/>
        <end position="770"/>
    </location>
</feature>
<dbReference type="GO" id="GO:0000126">
    <property type="term" value="C:transcription factor TFIIIB complex"/>
    <property type="evidence" value="ECO:0007669"/>
    <property type="project" value="TreeGrafter"/>
</dbReference>
<feature type="compositionally biased region" description="Acidic residues" evidence="1">
    <location>
        <begin position="332"/>
        <end position="346"/>
    </location>
</feature>
<dbReference type="InterPro" id="IPR001005">
    <property type="entry name" value="SANT/Myb"/>
</dbReference>
<sequence length="770" mass="84095">MSGIISSAVAGKAAAPKAPARRRPAPSKPTPASTQASQAPTVEPAVLPTPSATQQSTPSRDQPHQEEPVQSQPQTVVPTITETRPEHPQPASAKEHPGTGHLTPVEASDHAPQQPRRPPPVGELEYQLNDIARPQSPVETRTTGPKPLPLPQRAPVIQHVSENDAASSAPATQATKEATVAPLAPTTSAQQTRKRKSVGEQRQAKPATKRQKKSSARSNAAVQAQARGEDAAIPSPEVPLPVEPGAANEDGIDAEDALAAATSGRPKRKRQTTKKKSAVTVTEDTPEPGEDEEEATGGEDNATPKPRRRRRTTKKKSASRKPRGQTTGPPADGEEQADPSEDDGSDPEAHVHDSTTMSMWEVSRDGRHGKVSDREKKMAEIDWEEVDRKRYEEYEKIANGQRQEEEAREKEAKEEKARKEKEKEKEKALEENGESEEGDEEGGKKKRRRGKGKSNGKGKKDKQGRKKGTEQQGVVKSTEGADGLADDAEDDDAAEQDAHAGATLEDDTDAGDGGNDAEEEGEANEEADEAETAAAPPLQAGTVSGPQIRLVNGEMVLDDDANDDANAHPATARNENGELVEIEEENDLTIRLNRATWVNNRRRDPKERLPAWKTKSDPWGEEETDRFYDALRMFGTDFYVISKMFHPKTRKQIKLKFNREEKLDPQRITKALLGQETRTMSLNHYAQETGIDIEHYTKYDSYAHADQVIRESMKDKEAAMHAAMAEEQENVRQAGIAEKQKAEAKKAMEEKRAVKKARGGKKMGAGTLGG</sequence>
<proteinExistence type="predicted"/>
<feature type="compositionally biased region" description="Basic residues" evidence="1">
    <location>
        <begin position="444"/>
        <end position="466"/>
    </location>
</feature>
<dbReference type="SMART" id="SM00717">
    <property type="entry name" value="SANT"/>
    <property type="match status" value="1"/>
</dbReference>
<feature type="compositionally biased region" description="Acidic residues" evidence="1">
    <location>
        <begin position="431"/>
        <end position="440"/>
    </location>
</feature>
<feature type="domain" description="SANT" evidence="2">
    <location>
        <begin position="614"/>
        <end position="665"/>
    </location>
</feature>
<dbReference type="SUPFAM" id="SSF46689">
    <property type="entry name" value="Homeodomain-like"/>
    <property type="match status" value="1"/>
</dbReference>
<dbReference type="AlphaFoldDB" id="A0A4U0TL69"/>
<evidence type="ECO:0000313" key="3">
    <source>
        <dbReference type="EMBL" id="TKA22624.1"/>
    </source>
</evidence>
<feature type="compositionally biased region" description="Polar residues" evidence="1">
    <location>
        <begin position="50"/>
        <end position="60"/>
    </location>
</feature>
<feature type="compositionally biased region" description="Basic residues" evidence="1">
    <location>
        <begin position="265"/>
        <end position="277"/>
    </location>
</feature>
<evidence type="ECO:0000313" key="4">
    <source>
        <dbReference type="Proteomes" id="UP000308549"/>
    </source>
</evidence>
<protein>
    <recommendedName>
        <fullName evidence="2">SANT domain-containing protein</fullName>
    </recommendedName>
</protein>
<dbReference type="PANTHER" id="PTHR22929:SF0">
    <property type="entry name" value="TRANSCRIPTION FACTOR TFIIIB COMPONENT B'' HOMOLOG"/>
    <property type="match status" value="1"/>
</dbReference>
<dbReference type="InterPro" id="IPR039467">
    <property type="entry name" value="TFIIIB_B''_Myb"/>
</dbReference>
<evidence type="ECO:0000259" key="2">
    <source>
        <dbReference type="PROSITE" id="PS51293"/>
    </source>
</evidence>
<feature type="compositionally biased region" description="Low complexity" evidence="1">
    <location>
        <begin position="1"/>
        <end position="18"/>
    </location>
</feature>
<dbReference type="PANTHER" id="PTHR22929">
    <property type="entry name" value="RNA POLYMERASE III TRANSCRIPTION INITIATION FACTOR B"/>
    <property type="match status" value="1"/>
</dbReference>
<dbReference type="InterPro" id="IPR009057">
    <property type="entry name" value="Homeodomain-like_sf"/>
</dbReference>